<evidence type="ECO:0000256" key="4">
    <source>
        <dbReference type="ARBA" id="ARBA00022692"/>
    </source>
</evidence>
<dbReference type="PANTHER" id="PTHR30561">
    <property type="entry name" value="SMR FAMILY PROTON-DEPENDENT DRUG EFFLUX TRANSPORTER SUGE"/>
    <property type="match status" value="1"/>
</dbReference>
<evidence type="ECO:0000256" key="8">
    <source>
        <dbReference type="RuleBase" id="RU003942"/>
    </source>
</evidence>
<sequence length="109" mass="11932">MKYLYLALAIIFEVIGSSSMKASDGFTKWLPTVIVAITYLICFYFLSLTLKSMPLGLAYAIWGGLGIVLTAIISVLIFKQSMDLPAIIGVILIVSGVFVMNFFSKTLSH</sequence>
<evidence type="ECO:0000256" key="9">
    <source>
        <dbReference type="SAM" id="Phobius"/>
    </source>
</evidence>
<gene>
    <name evidence="10" type="ORF">E4T88_13130</name>
</gene>
<protein>
    <submittedName>
        <fullName evidence="10">Multidrug efflux SMR transporter</fullName>
    </submittedName>
</protein>
<keyword evidence="3" id="KW-1003">Cell membrane</keyword>
<dbReference type="Proteomes" id="UP000298285">
    <property type="component" value="Unassembled WGS sequence"/>
</dbReference>
<dbReference type="OrthoDB" id="21828at2"/>
<dbReference type="GO" id="GO:0015297">
    <property type="term" value="F:antiporter activity"/>
    <property type="evidence" value="ECO:0007669"/>
    <property type="project" value="TreeGrafter"/>
</dbReference>
<dbReference type="RefSeq" id="WP_135106145.1">
    <property type="nucleotide sequence ID" value="NZ_JADGKW010000004.1"/>
</dbReference>
<keyword evidence="4 8" id="KW-0812">Transmembrane</keyword>
<dbReference type="SUPFAM" id="SSF103481">
    <property type="entry name" value="Multidrug resistance efflux transporter EmrE"/>
    <property type="match status" value="1"/>
</dbReference>
<comment type="similarity">
    <text evidence="7 8">Belongs to the drug/metabolite transporter (DMT) superfamily. Small multidrug resistance (SMR) (TC 2.A.7.1) family.</text>
</comment>
<organism evidence="10 11">
    <name type="scientific">Dysgonomonas mossii</name>
    <dbReference type="NCBI Taxonomy" id="163665"/>
    <lineage>
        <taxon>Bacteria</taxon>
        <taxon>Pseudomonadati</taxon>
        <taxon>Bacteroidota</taxon>
        <taxon>Bacteroidia</taxon>
        <taxon>Bacteroidales</taxon>
        <taxon>Dysgonomonadaceae</taxon>
        <taxon>Dysgonomonas</taxon>
    </lineage>
</organism>
<feature type="transmembrane region" description="Helical" evidence="9">
    <location>
        <begin position="58"/>
        <end position="78"/>
    </location>
</feature>
<evidence type="ECO:0000256" key="6">
    <source>
        <dbReference type="ARBA" id="ARBA00023136"/>
    </source>
</evidence>
<dbReference type="GO" id="GO:0015220">
    <property type="term" value="F:choline transmembrane transporter activity"/>
    <property type="evidence" value="ECO:0007669"/>
    <property type="project" value="TreeGrafter"/>
</dbReference>
<accession>A0A4Y9IKL1</accession>
<keyword evidence="2" id="KW-0813">Transport</keyword>
<reference evidence="10 11" key="1">
    <citation type="submission" date="2019-03" db="EMBL/GenBank/DDBJ databases">
        <title>Diversity of the mouse oral microbiome.</title>
        <authorList>
            <person name="Joseph S."/>
            <person name="Aduse-Opoku J."/>
            <person name="Curtis M."/>
            <person name="Wade W."/>
            <person name="Hashim A."/>
        </authorList>
    </citation>
    <scope>NUCLEOTIDE SEQUENCE [LARGE SCALE GENOMIC DNA]</scope>
    <source>
        <strain evidence="10 11">P11</strain>
    </source>
</reference>
<dbReference type="InterPro" id="IPR000390">
    <property type="entry name" value="Small_drug/metabolite_transptr"/>
</dbReference>
<dbReference type="Gene3D" id="1.10.3730.20">
    <property type="match status" value="1"/>
</dbReference>
<evidence type="ECO:0000256" key="2">
    <source>
        <dbReference type="ARBA" id="ARBA00022448"/>
    </source>
</evidence>
<dbReference type="PANTHER" id="PTHR30561:SF1">
    <property type="entry name" value="MULTIDRUG TRANSPORTER EMRE"/>
    <property type="match status" value="1"/>
</dbReference>
<evidence type="ECO:0000256" key="3">
    <source>
        <dbReference type="ARBA" id="ARBA00022475"/>
    </source>
</evidence>
<dbReference type="InterPro" id="IPR037185">
    <property type="entry name" value="EmrE-like"/>
</dbReference>
<dbReference type="EMBL" id="SPPK01000004">
    <property type="protein sequence ID" value="TFU88806.1"/>
    <property type="molecule type" value="Genomic_DNA"/>
</dbReference>
<keyword evidence="5 9" id="KW-1133">Transmembrane helix</keyword>
<comment type="subcellular location">
    <subcellularLocation>
        <location evidence="1 8">Cell membrane</location>
        <topology evidence="1 8">Multi-pass membrane protein</topology>
    </subcellularLocation>
</comment>
<dbReference type="GO" id="GO:1990961">
    <property type="term" value="P:xenobiotic detoxification by transmembrane export across the plasma membrane"/>
    <property type="evidence" value="ECO:0007669"/>
    <property type="project" value="UniProtKB-ARBA"/>
</dbReference>
<dbReference type="GO" id="GO:0015199">
    <property type="term" value="F:amino-acid betaine transmembrane transporter activity"/>
    <property type="evidence" value="ECO:0007669"/>
    <property type="project" value="TreeGrafter"/>
</dbReference>
<feature type="transmembrane region" description="Helical" evidence="9">
    <location>
        <begin position="26"/>
        <end position="46"/>
    </location>
</feature>
<evidence type="ECO:0000313" key="10">
    <source>
        <dbReference type="EMBL" id="TFU88806.1"/>
    </source>
</evidence>
<evidence type="ECO:0000256" key="7">
    <source>
        <dbReference type="ARBA" id="ARBA00038032"/>
    </source>
</evidence>
<evidence type="ECO:0000256" key="5">
    <source>
        <dbReference type="ARBA" id="ARBA00022989"/>
    </source>
</evidence>
<feature type="transmembrane region" description="Helical" evidence="9">
    <location>
        <begin position="84"/>
        <end position="103"/>
    </location>
</feature>
<evidence type="ECO:0000313" key="11">
    <source>
        <dbReference type="Proteomes" id="UP000298285"/>
    </source>
</evidence>
<name>A0A4Y9IKL1_9BACT</name>
<dbReference type="AlphaFoldDB" id="A0A4Y9IKL1"/>
<dbReference type="FunFam" id="1.10.3730.20:FF:000001">
    <property type="entry name" value="Quaternary ammonium compound resistance transporter SugE"/>
    <property type="match status" value="1"/>
</dbReference>
<dbReference type="GO" id="GO:0005886">
    <property type="term" value="C:plasma membrane"/>
    <property type="evidence" value="ECO:0007669"/>
    <property type="project" value="UniProtKB-SubCell"/>
</dbReference>
<proteinExistence type="inferred from homology"/>
<dbReference type="GO" id="GO:0031460">
    <property type="term" value="P:glycine betaine transport"/>
    <property type="evidence" value="ECO:0007669"/>
    <property type="project" value="TreeGrafter"/>
</dbReference>
<keyword evidence="6 9" id="KW-0472">Membrane</keyword>
<dbReference type="InterPro" id="IPR045324">
    <property type="entry name" value="Small_multidrug_res"/>
</dbReference>
<dbReference type="Pfam" id="PF00893">
    <property type="entry name" value="Multi_Drug_Res"/>
    <property type="match status" value="1"/>
</dbReference>
<evidence type="ECO:0000256" key="1">
    <source>
        <dbReference type="ARBA" id="ARBA00004651"/>
    </source>
</evidence>
<comment type="caution">
    <text evidence="10">The sequence shown here is derived from an EMBL/GenBank/DDBJ whole genome shotgun (WGS) entry which is preliminary data.</text>
</comment>